<gene>
    <name evidence="3" type="ORF">ALIPUT_01778</name>
</gene>
<feature type="compositionally biased region" description="Basic and acidic residues" evidence="1">
    <location>
        <begin position="155"/>
        <end position="177"/>
    </location>
</feature>
<keyword evidence="4" id="KW-1185">Reference proteome</keyword>
<sequence>MKKWFFLSLVLLLSLPGQASARHGQPGRWHTSFEIGPDGDTISVVPIKPVFVFSKKADLRRYRKLVEAVKKVYPVAQAAKAQMVQMEAELLRLETKKEQKQYIKGIAAAIKKEYTPVLKHMTRTQGRVLLKLIDRKRNTRLTKSSGSSGAASSRDSGKAYRVSSDRISSRNTTEKGTTRYSNRSFSITKRGCCKPHPPAVHRQSPLFSVRLQPPQPPTARSNAIHPPIRQTKIPIRARSPDHSVKIQIYLYLYFCSAFS</sequence>
<reference evidence="3" key="2">
    <citation type="submission" date="2013-09" db="EMBL/GenBank/DDBJ databases">
        <title>Draft genome sequence of Alistipes putredinis (DSM 17216).</title>
        <authorList>
            <person name="Sudarsanam P."/>
            <person name="Ley R."/>
            <person name="Guruge J."/>
            <person name="Turnbaugh P.J."/>
            <person name="Mahowald M."/>
            <person name="Liep D."/>
            <person name="Gordon J."/>
        </authorList>
    </citation>
    <scope>NUCLEOTIDE SEQUENCE</scope>
    <source>
        <strain evidence="3">DSM 17216</strain>
    </source>
</reference>
<dbReference type="AlphaFoldDB" id="B0MX42"/>
<comment type="caution">
    <text evidence="3">The sequence shown here is derived from an EMBL/GenBank/DDBJ whole genome shotgun (WGS) entry which is preliminary data.</text>
</comment>
<proteinExistence type="predicted"/>
<evidence type="ECO:0000256" key="1">
    <source>
        <dbReference type="SAM" id="MobiDB-lite"/>
    </source>
</evidence>
<organism evidence="3 4">
    <name type="scientific">Alistipes putredinis DSM 17216</name>
    <dbReference type="NCBI Taxonomy" id="445970"/>
    <lineage>
        <taxon>Bacteria</taxon>
        <taxon>Pseudomonadati</taxon>
        <taxon>Bacteroidota</taxon>
        <taxon>Bacteroidia</taxon>
        <taxon>Bacteroidales</taxon>
        <taxon>Rikenellaceae</taxon>
        <taxon>Alistipes</taxon>
    </lineage>
</organism>
<dbReference type="Proteomes" id="UP000005819">
    <property type="component" value="Unassembled WGS sequence"/>
</dbReference>
<protein>
    <recommendedName>
        <fullName evidence="5">DUF5667 domain-containing protein</fullName>
    </recommendedName>
</protein>
<feature type="compositionally biased region" description="Low complexity" evidence="1">
    <location>
        <begin position="144"/>
        <end position="154"/>
    </location>
</feature>
<dbReference type="InterPro" id="IPR025636">
    <property type="entry name" value="DUF4294"/>
</dbReference>
<evidence type="ECO:0000313" key="4">
    <source>
        <dbReference type="Proteomes" id="UP000005819"/>
    </source>
</evidence>
<dbReference type="HOGENOM" id="CLU_1072144_0_0_10"/>
<keyword evidence="2" id="KW-0732">Signal</keyword>
<reference evidence="3" key="1">
    <citation type="submission" date="2007-10" db="EMBL/GenBank/DDBJ databases">
        <authorList>
            <person name="Fulton L."/>
            <person name="Clifton S."/>
            <person name="Fulton B."/>
            <person name="Xu J."/>
            <person name="Minx P."/>
            <person name="Pepin K.H."/>
            <person name="Johnson M."/>
            <person name="Thiruvilangam P."/>
            <person name="Bhonagiri V."/>
            <person name="Nash W.E."/>
            <person name="Mardis E.R."/>
            <person name="Wilson R.K."/>
        </authorList>
    </citation>
    <scope>NUCLEOTIDE SEQUENCE [LARGE SCALE GENOMIC DNA]</scope>
    <source>
        <strain evidence="3">DSM 17216</strain>
    </source>
</reference>
<dbReference type="EMBL" id="ABFK02000020">
    <property type="protein sequence ID" value="EDS02259.1"/>
    <property type="molecule type" value="Genomic_DNA"/>
</dbReference>
<evidence type="ECO:0000256" key="2">
    <source>
        <dbReference type="SAM" id="SignalP"/>
    </source>
</evidence>
<evidence type="ECO:0008006" key="5">
    <source>
        <dbReference type="Google" id="ProtNLM"/>
    </source>
</evidence>
<accession>B0MX42</accession>
<feature type="chain" id="PRO_5002750687" description="DUF5667 domain-containing protein" evidence="2">
    <location>
        <begin position="22"/>
        <end position="259"/>
    </location>
</feature>
<feature type="region of interest" description="Disordered" evidence="1">
    <location>
        <begin position="140"/>
        <end position="181"/>
    </location>
</feature>
<feature type="signal peptide" evidence="2">
    <location>
        <begin position="1"/>
        <end position="21"/>
    </location>
</feature>
<name>B0MX42_9BACT</name>
<evidence type="ECO:0000313" key="3">
    <source>
        <dbReference type="EMBL" id="EDS02259.1"/>
    </source>
</evidence>
<dbReference type="Pfam" id="PF14127">
    <property type="entry name" value="DUF4294"/>
    <property type="match status" value="1"/>
</dbReference>